<dbReference type="EMBL" id="JASPKY010000050">
    <property type="protein sequence ID" value="KAK9745215.1"/>
    <property type="molecule type" value="Genomic_DNA"/>
</dbReference>
<evidence type="ECO:0000313" key="1">
    <source>
        <dbReference type="EMBL" id="KAK9745215.1"/>
    </source>
</evidence>
<proteinExistence type="predicted"/>
<name>A0AAW1MG42_POPJA</name>
<comment type="caution">
    <text evidence="1">The sequence shown here is derived from an EMBL/GenBank/DDBJ whole genome shotgun (WGS) entry which is preliminary data.</text>
</comment>
<dbReference type="Proteomes" id="UP001458880">
    <property type="component" value="Unassembled WGS sequence"/>
</dbReference>
<protein>
    <submittedName>
        <fullName evidence="1">Uncharacterized protein</fullName>
    </submittedName>
</protein>
<keyword evidence="2" id="KW-1185">Reference proteome</keyword>
<reference evidence="1 2" key="1">
    <citation type="journal article" date="2024" name="BMC Genomics">
        <title>De novo assembly and annotation of Popillia japonica's genome with initial clues to its potential as an invasive pest.</title>
        <authorList>
            <person name="Cucini C."/>
            <person name="Boschi S."/>
            <person name="Funari R."/>
            <person name="Cardaioli E."/>
            <person name="Iannotti N."/>
            <person name="Marturano G."/>
            <person name="Paoli F."/>
            <person name="Bruttini M."/>
            <person name="Carapelli A."/>
            <person name="Frati F."/>
            <person name="Nardi F."/>
        </authorList>
    </citation>
    <scope>NUCLEOTIDE SEQUENCE [LARGE SCALE GENOMIC DNA]</scope>
    <source>
        <strain evidence="1">DMR45628</strain>
    </source>
</reference>
<sequence>MEQEADTAEIQEAMPGHRTAERLVHRIQVSQQTPPVLKKTVSLSTIDETMDGKEIERMPMARANTFPKDEVAAGHLADAIDRNRNYWTTVEMVGSNNGIYVLENCGSLLGIVIIFDEIKTRLNLQ</sequence>
<gene>
    <name evidence="1" type="ORF">QE152_g7127</name>
</gene>
<organism evidence="1 2">
    <name type="scientific">Popillia japonica</name>
    <name type="common">Japanese beetle</name>
    <dbReference type="NCBI Taxonomy" id="7064"/>
    <lineage>
        <taxon>Eukaryota</taxon>
        <taxon>Metazoa</taxon>
        <taxon>Ecdysozoa</taxon>
        <taxon>Arthropoda</taxon>
        <taxon>Hexapoda</taxon>
        <taxon>Insecta</taxon>
        <taxon>Pterygota</taxon>
        <taxon>Neoptera</taxon>
        <taxon>Endopterygota</taxon>
        <taxon>Coleoptera</taxon>
        <taxon>Polyphaga</taxon>
        <taxon>Scarabaeiformia</taxon>
        <taxon>Scarabaeidae</taxon>
        <taxon>Rutelinae</taxon>
        <taxon>Popillia</taxon>
    </lineage>
</organism>
<accession>A0AAW1MG42</accession>
<dbReference type="AlphaFoldDB" id="A0AAW1MG42"/>
<evidence type="ECO:0000313" key="2">
    <source>
        <dbReference type="Proteomes" id="UP001458880"/>
    </source>
</evidence>